<dbReference type="NCBIfam" id="TIGR00027">
    <property type="entry name" value="mthyl_TIGR00027"/>
    <property type="match status" value="1"/>
</dbReference>
<dbReference type="KEGG" id="aja:AJAP_22665"/>
<dbReference type="GO" id="GO:0008168">
    <property type="term" value="F:methyltransferase activity"/>
    <property type="evidence" value="ECO:0007669"/>
    <property type="project" value="UniProtKB-UniRule"/>
</dbReference>
<keyword evidence="8" id="KW-1185">Reference proteome</keyword>
<gene>
    <name evidence="7" type="ORF">AJAP_22665</name>
</gene>
<dbReference type="Proteomes" id="UP000028492">
    <property type="component" value="Chromosome"/>
</dbReference>
<dbReference type="AlphaFoldDB" id="A0A075UWK3"/>
<dbReference type="Pfam" id="PF04072">
    <property type="entry name" value="LCM"/>
    <property type="match status" value="1"/>
</dbReference>
<evidence type="ECO:0000256" key="2">
    <source>
        <dbReference type="ARBA" id="ARBA00008138"/>
    </source>
</evidence>
<dbReference type="eggNOG" id="COG3315">
    <property type="taxonomic scope" value="Bacteria"/>
</dbReference>
<dbReference type="InterPro" id="IPR007213">
    <property type="entry name" value="Ppm1/Ppm2/Tcmp"/>
</dbReference>
<keyword evidence="3 6" id="KW-0489">Methyltransferase</keyword>
<organism evidence="7 8">
    <name type="scientific">Amycolatopsis japonica</name>
    <dbReference type="NCBI Taxonomy" id="208439"/>
    <lineage>
        <taxon>Bacteria</taxon>
        <taxon>Bacillati</taxon>
        <taxon>Actinomycetota</taxon>
        <taxon>Actinomycetes</taxon>
        <taxon>Pseudonocardiales</taxon>
        <taxon>Pseudonocardiaceae</taxon>
        <taxon>Amycolatopsis</taxon>
        <taxon>Amycolatopsis japonica group</taxon>
    </lineage>
</organism>
<dbReference type="InterPro" id="IPR011610">
    <property type="entry name" value="SAM_mthyl_Trfase_ML2640-like"/>
</dbReference>
<comment type="similarity">
    <text evidence="2 6">Belongs to the UPF0677 family.</text>
</comment>
<keyword evidence="4 7" id="KW-0808">Transferase</keyword>
<proteinExistence type="inferred from homology"/>
<sequence>MHAVSYTAQWMAAARSLESEREDALFADPLASALAAPDGFRLIERYAGGGLLPFISIRTRFLDDAIGELRSDPSIRQVVLIAAGMDTRAFRLDWPEDTVVFEVDHEPLLVEKQRRLTELGAEPRVDRRVVPADLTREWLPDLEKAGFDPARPTLWVAEALTFFLTEEQAGGLLNTLGSVSAPGSRLALDILGRALLRSPFSKPFLDRLADDGTPWIFGTDEPEEFLLAHGWKVDAIKEPGQPGAGEGRWPYEVQPPERRGANRLWLLQAEYLEG</sequence>
<evidence type="ECO:0000256" key="5">
    <source>
        <dbReference type="ARBA" id="ARBA00022691"/>
    </source>
</evidence>
<protein>
    <recommendedName>
        <fullName evidence="6">S-adenosyl-L-methionine-dependent methyltransferase</fullName>
        <ecNumber evidence="6">2.1.1.-</ecNumber>
    </recommendedName>
</protein>
<evidence type="ECO:0000313" key="8">
    <source>
        <dbReference type="Proteomes" id="UP000028492"/>
    </source>
</evidence>
<dbReference type="RefSeq" id="WP_038514977.1">
    <property type="nucleotide sequence ID" value="NZ_CP008953.1"/>
</dbReference>
<dbReference type="GO" id="GO:0032259">
    <property type="term" value="P:methylation"/>
    <property type="evidence" value="ECO:0007669"/>
    <property type="project" value="UniProtKB-KW"/>
</dbReference>
<evidence type="ECO:0000256" key="3">
    <source>
        <dbReference type="ARBA" id="ARBA00022603"/>
    </source>
</evidence>
<dbReference type="EC" id="2.1.1.-" evidence="6"/>
<dbReference type="STRING" id="208439.AJAP_22665"/>
<dbReference type="HOGENOM" id="CLU_056160_2_0_11"/>
<name>A0A075UWK3_9PSEU</name>
<evidence type="ECO:0000256" key="4">
    <source>
        <dbReference type="ARBA" id="ARBA00022679"/>
    </source>
</evidence>
<dbReference type="PANTHER" id="PTHR43619">
    <property type="entry name" value="S-ADENOSYL-L-METHIONINE-DEPENDENT METHYLTRANSFERASE YKTD-RELATED"/>
    <property type="match status" value="1"/>
</dbReference>
<dbReference type="Gene3D" id="3.40.50.150">
    <property type="entry name" value="Vaccinia Virus protein VP39"/>
    <property type="match status" value="1"/>
</dbReference>
<evidence type="ECO:0000256" key="6">
    <source>
        <dbReference type="RuleBase" id="RU362030"/>
    </source>
</evidence>
<dbReference type="SUPFAM" id="SSF53335">
    <property type="entry name" value="S-adenosyl-L-methionine-dependent methyltransferases"/>
    <property type="match status" value="1"/>
</dbReference>
<evidence type="ECO:0000313" key="7">
    <source>
        <dbReference type="EMBL" id="AIG77388.1"/>
    </source>
</evidence>
<comment type="function">
    <text evidence="1 6">Exhibits S-adenosyl-L-methionine-dependent methyltransferase activity.</text>
</comment>
<accession>A0A075UWK3</accession>
<dbReference type="EMBL" id="CP008953">
    <property type="protein sequence ID" value="AIG77388.1"/>
    <property type="molecule type" value="Genomic_DNA"/>
</dbReference>
<dbReference type="InterPro" id="IPR029063">
    <property type="entry name" value="SAM-dependent_MTases_sf"/>
</dbReference>
<reference evidence="7 8" key="1">
    <citation type="journal article" date="2014" name="J. Biotechnol.">
        <title>Complete genome sequence of the actinobacterium Amycolatopsis japonica MG417-CF17(T) (=DSM 44213T) producing (S,S)-N,N'-ethylenediaminedisuccinic acid.</title>
        <authorList>
            <person name="Stegmann E."/>
            <person name="Albersmeier A."/>
            <person name="Spohn M."/>
            <person name="Gert H."/>
            <person name="Weber T."/>
            <person name="Wohlleben W."/>
            <person name="Kalinowski J."/>
            <person name="Ruckert C."/>
        </authorList>
    </citation>
    <scope>NUCLEOTIDE SEQUENCE [LARGE SCALE GENOMIC DNA]</scope>
    <source>
        <strain evidence="8">MG417-CF17 (DSM 44213)</strain>
    </source>
</reference>
<evidence type="ECO:0000256" key="1">
    <source>
        <dbReference type="ARBA" id="ARBA00003907"/>
    </source>
</evidence>
<keyword evidence="5 6" id="KW-0949">S-adenosyl-L-methionine</keyword>
<dbReference type="PANTHER" id="PTHR43619:SF2">
    <property type="entry name" value="S-ADENOSYL-L-METHIONINE-DEPENDENT METHYLTRANSFERASES SUPERFAMILY PROTEIN"/>
    <property type="match status" value="1"/>
</dbReference>